<feature type="domain" description="G" evidence="2">
    <location>
        <begin position="93"/>
        <end position="227"/>
    </location>
</feature>
<keyword evidence="4" id="KW-1185">Reference proteome</keyword>
<dbReference type="Gene3D" id="3.40.50.300">
    <property type="entry name" value="P-loop containing nucleotide triphosphate hydrolases"/>
    <property type="match status" value="1"/>
</dbReference>
<dbReference type="InterPro" id="IPR051943">
    <property type="entry name" value="TRAFAC_Dynamin-like_GTPase"/>
</dbReference>
<name>A0ABQ9CHX0_9ROSI</name>
<dbReference type="NCBIfam" id="TIGR00231">
    <property type="entry name" value="small_GTP"/>
    <property type="match status" value="1"/>
</dbReference>
<dbReference type="EMBL" id="JAPFFI010000003">
    <property type="protein sequence ID" value="KAJ6399277.1"/>
    <property type="molecule type" value="Genomic_DNA"/>
</dbReference>
<gene>
    <name evidence="3" type="ORF">OIU77_019923</name>
</gene>
<comment type="caution">
    <text evidence="3">The sequence shown here is derived from an EMBL/GenBank/DDBJ whole genome shotgun (WGS) entry which is preliminary data.</text>
</comment>
<dbReference type="SUPFAM" id="SSF52540">
    <property type="entry name" value="P-loop containing nucleoside triphosphate hydrolases"/>
    <property type="match status" value="1"/>
</dbReference>
<organism evidence="3 4">
    <name type="scientific">Salix suchowensis</name>
    <dbReference type="NCBI Taxonomy" id="1278906"/>
    <lineage>
        <taxon>Eukaryota</taxon>
        <taxon>Viridiplantae</taxon>
        <taxon>Streptophyta</taxon>
        <taxon>Embryophyta</taxon>
        <taxon>Tracheophyta</taxon>
        <taxon>Spermatophyta</taxon>
        <taxon>Magnoliopsida</taxon>
        <taxon>eudicotyledons</taxon>
        <taxon>Gunneridae</taxon>
        <taxon>Pentapetalae</taxon>
        <taxon>rosids</taxon>
        <taxon>fabids</taxon>
        <taxon>Malpighiales</taxon>
        <taxon>Salicaceae</taxon>
        <taxon>Saliceae</taxon>
        <taxon>Salix</taxon>
    </lineage>
</organism>
<dbReference type="PANTHER" id="PTHR43681:SF1">
    <property type="entry name" value="SARCALUMENIN"/>
    <property type="match status" value="1"/>
</dbReference>
<dbReference type="PANTHER" id="PTHR43681">
    <property type="entry name" value="TRANSMEMBRANE GTPASE FZO"/>
    <property type="match status" value="1"/>
</dbReference>
<evidence type="ECO:0000256" key="1">
    <source>
        <dbReference type="SAM" id="Coils"/>
    </source>
</evidence>
<protein>
    <recommendedName>
        <fullName evidence="2">G domain-containing protein</fullName>
    </recommendedName>
</protein>
<dbReference type="Pfam" id="PF01926">
    <property type="entry name" value="MMR_HSR1"/>
    <property type="match status" value="1"/>
</dbReference>
<keyword evidence="1" id="KW-0175">Coiled coil</keyword>
<sequence>MFDTVSAATSKNFQEDLESFSKLKSLDVENDVHEKTTVAGFVKLEDREKQLIEKERSILLEAIDVIQKANPLMGELSLFIDAVSQIDEPFLLAIVGEFNSGKSTVINALLGKRYLNEGVVPTTNEITFLCYSKSGSEEQQRCERHPDGQYICYLPAPILKEVMMNIVDTPGTNVILQRQQRLTEEFVPRADLLLFVISADRPLTESEVAFLRYTQQWKKKVVFVLNKSDLYRNSSELEEAMLFIKENTRKLLKTDDVILYPISARSALEAKLSASPDLGKDYTELPGMERIRLKLETPIAIAERLLSACETLVKQDSQYAKQDLTFATELIDSVKEYAIKMENESISWRRKTMSLIDATKCRVLELIESTLQLSNLDLVASYIFRGEKSATMPATLKIQNDIIGPALTDAQKLLGEYLKCIRVIENISAGATSKLFEKQIREAFLGTFGGLGAAGLSASLLTSVLPTTLEDLLALGLCSAGGFIAISSFPARRQAIVDKVNEIADGLAREVEEAMQNDLMETVGNLENFVRTIGKPYQDAAQERLDKLLDLQEELSNVDKKLRTLRIEIQNVHVS</sequence>
<evidence type="ECO:0000313" key="4">
    <source>
        <dbReference type="Proteomes" id="UP001141253"/>
    </source>
</evidence>
<proteinExistence type="predicted"/>
<reference evidence="3" key="1">
    <citation type="submission" date="2022-10" db="EMBL/GenBank/DDBJ databases">
        <authorList>
            <person name="Hyden B.L."/>
            <person name="Feng K."/>
            <person name="Yates T."/>
            <person name="Jawdy S."/>
            <person name="Smart L.B."/>
            <person name="Muchero W."/>
        </authorList>
    </citation>
    <scope>NUCLEOTIDE SEQUENCE</scope>
    <source>
        <tissue evidence="3">Shoot tip</tissue>
    </source>
</reference>
<dbReference type="Proteomes" id="UP001141253">
    <property type="component" value="Chromosome 5"/>
</dbReference>
<dbReference type="InterPro" id="IPR027417">
    <property type="entry name" value="P-loop_NTPase"/>
</dbReference>
<dbReference type="InterPro" id="IPR006073">
    <property type="entry name" value="GTP-bd"/>
</dbReference>
<evidence type="ECO:0000313" key="3">
    <source>
        <dbReference type="EMBL" id="KAJ6399277.1"/>
    </source>
</evidence>
<evidence type="ECO:0000259" key="2">
    <source>
        <dbReference type="Pfam" id="PF01926"/>
    </source>
</evidence>
<dbReference type="InterPro" id="IPR005225">
    <property type="entry name" value="Small_GTP-bd"/>
</dbReference>
<accession>A0ABQ9CHX0</accession>
<feature type="coiled-coil region" evidence="1">
    <location>
        <begin position="497"/>
        <end position="568"/>
    </location>
</feature>
<dbReference type="CDD" id="cd09912">
    <property type="entry name" value="DLP_2"/>
    <property type="match status" value="1"/>
</dbReference>
<reference evidence="3" key="2">
    <citation type="journal article" date="2023" name="Int. J. Mol. Sci.">
        <title>De Novo Assembly and Annotation of 11 Diverse Shrub Willow (Salix) Genomes Reveals Novel Gene Organization in Sex-Linked Regions.</title>
        <authorList>
            <person name="Hyden B."/>
            <person name="Feng K."/>
            <person name="Yates T.B."/>
            <person name="Jawdy S."/>
            <person name="Cereghino C."/>
            <person name="Smart L.B."/>
            <person name="Muchero W."/>
        </authorList>
    </citation>
    <scope>NUCLEOTIDE SEQUENCE</scope>
    <source>
        <tissue evidence="3">Shoot tip</tissue>
    </source>
</reference>